<protein>
    <recommendedName>
        <fullName evidence="3">HD domain-containing protein</fullName>
    </recommendedName>
</protein>
<dbReference type="OrthoDB" id="442176at2759"/>
<feature type="domain" description="HD" evidence="3">
    <location>
        <begin position="9"/>
        <end position="114"/>
    </location>
</feature>
<name>A0A1J7ICD3_9PEZI</name>
<dbReference type="STRING" id="1408157.A0A1J7ICD3"/>
<dbReference type="PANTHER" id="PTHR11845">
    <property type="entry name" value="5'-DEOXYNUCLEOTIDASE HDDC2"/>
    <property type="match status" value="1"/>
</dbReference>
<evidence type="ECO:0000256" key="2">
    <source>
        <dbReference type="ARBA" id="ARBA00022801"/>
    </source>
</evidence>
<dbReference type="GO" id="GO:0005737">
    <property type="term" value="C:cytoplasm"/>
    <property type="evidence" value="ECO:0007669"/>
    <property type="project" value="TreeGrafter"/>
</dbReference>
<evidence type="ECO:0000313" key="5">
    <source>
        <dbReference type="Proteomes" id="UP000182658"/>
    </source>
</evidence>
<dbReference type="PANTHER" id="PTHR11845:SF13">
    <property type="entry name" value="5'-DEOXYNUCLEOTIDASE HDDC2"/>
    <property type="match status" value="1"/>
</dbReference>
<organism evidence="4 5">
    <name type="scientific">Coniochaeta ligniaria NRRL 30616</name>
    <dbReference type="NCBI Taxonomy" id="1408157"/>
    <lineage>
        <taxon>Eukaryota</taxon>
        <taxon>Fungi</taxon>
        <taxon>Dikarya</taxon>
        <taxon>Ascomycota</taxon>
        <taxon>Pezizomycotina</taxon>
        <taxon>Sordariomycetes</taxon>
        <taxon>Sordariomycetidae</taxon>
        <taxon>Coniochaetales</taxon>
        <taxon>Coniochaetaceae</taxon>
        <taxon>Coniochaeta</taxon>
    </lineage>
</organism>
<dbReference type="InterPro" id="IPR039356">
    <property type="entry name" value="YfbR/HDDC2"/>
</dbReference>
<dbReference type="SUPFAM" id="SSF109604">
    <property type="entry name" value="HD-domain/PDEase-like"/>
    <property type="match status" value="1"/>
</dbReference>
<gene>
    <name evidence="4" type="ORF">CONLIGDRAFT_636080</name>
</gene>
<proteinExistence type="predicted"/>
<dbReference type="Gene3D" id="1.10.3210.10">
    <property type="entry name" value="Hypothetical protein af1432"/>
    <property type="match status" value="1"/>
</dbReference>
<dbReference type="Proteomes" id="UP000182658">
    <property type="component" value="Unassembled WGS sequence"/>
</dbReference>
<dbReference type="InParanoid" id="A0A1J7ICD3"/>
<dbReference type="GO" id="GO:0002953">
    <property type="term" value="F:5'-deoxynucleotidase activity"/>
    <property type="evidence" value="ECO:0007669"/>
    <property type="project" value="InterPro"/>
</dbReference>
<dbReference type="Pfam" id="PF13023">
    <property type="entry name" value="HD_3"/>
    <property type="match status" value="1"/>
</dbReference>
<keyword evidence="2" id="KW-0378">Hydrolase</keyword>
<keyword evidence="1" id="KW-0479">Metal-binding</keyword>
<sequence length="114" mass="12946">MDKYLELTGALKGIPRQGWVQRDVPVPESVAGHMYQMAMMCITYPWDNESDRARAVEMALVYDAPEAIAGDVTPSDGVSKDDKRQREELALDFLACLLRKDGYYKFADRVKGLW</sequence>
<dbReference type="EMBL" id="KV875102">
    <property type="protein sequence ID" value="OIW24955.1"/>
    <property type="molecule type" value="Genomic_DNA"/>
</dbReference>
<reference evidence="4 5" key="1">
    <citation type="submission" date="2016-10" db="EMBL/GenBank/DDBJ databases">
        <title>Draft genome sequence of Coniochaeta ligniaria NRRL30616, a lignocellulolytic fungus for bioabatement of inhibitors in plant biomass hydrolysates.</title>
        <authorList>
            <consortium name="DOE Joint Genome Institute"/>
            <person name="Jimenez D.J."/>
            <person name="Hector R.E."/>
            <person name="Riley R."/>
            <person name="Sun H."/>
            <person name="Grigoriev I.V."/>
            <person name="Van Elsas J.D."/>
            <person name="Nichols N.N."/>
        </authorList>
    </citation>
    <scope>NUCLEOTIDE SEQUENCE [LARGE SCALE GENOMIC DNA]</scope>
    <source>
        <strain evidence="4 5">NRRL 30616</strain>
    </source>
</reference>
<evidence type="ECO:0000256" key="1">
    <source>
        <dbReference type="ARBA" id="ARBA00022723"/>
    </source>
</evidence>
<dbReference type="AlphaFoldDB" id="A0A1J7ICD3"/>
<dbReference type="InterPro" id="IPR006674">
    <property type="entry name" value="HD_domain"/>
</dbReference>
<keyword evidence="5" id="KW-1185">Reference proteome</keyword>
<evidence type="ECO:0000313" key="4">
    <source>
        <dbReference type="EMBL" id="OIW24955.1"/>
    </source>
</evidence>
<evidence type="ECO:0000259" key="3">
    <source>
        <dbReference type="Pfam" id="PF13023"/>
    </source>
</evidence>
<dbReference type="GO" id="GO:0046872">
    <property type="term" value="F:metal ion binding"/>
    <property type="evidence" value="ECO:0007669"/>
    <property type="project" value="UniProtKB-KW"/>
</dbReference>
<accession>A0A1J7ICD3</accession>